<dbReference type="Proteomes" id="UP000589626">
    <property type="component" value="Unassembled WGS sequence"/>
</dbReference>
<evidence type="ECO:0000313" key="1">
    <source>
        <dbReference type="EMBL" id="MBB3041147.1"/>
    </source>
</evidence>
<organism evidence="1 2">
    <name type="scientific">Nocardioides soli</name>
    <dbReference type="NCBI Taxonomy" id="1036020"/>
    <lineage>
        <taxon>Bacteria</taxon>
        <taxon>Bacillati</taxon>
        <taxon>Actinomycetota</taxon>
        <taxon>Actinomycetes</taxon>
        <taxon>Propionibacteriales</taxon>
        <taxon>Nocardioidaceae</taxon>
        <taxon>Nocardioides</taxon>
    </lineage>
</organism>
<proteinExistence type="predicted"/>
<keyword evidence="2" id="KW-1185">Reference proteome</keyword>
<accession>A0A7W4YZN9</accession>
<protein>
    <recommendedName>
        <fullName evidence="3">MarR family transcriptional regulator</fullName>
    </recommendedName>
</protein>
<dbReference type="AlphaFoldDB" id="A0A7W4YZN9"/>
<evidence type="ECO:0008006" key="3">
    <source>
        <dbReference type="Google" id="ProtNLM"/>
    </source>
</evidence>
<evidence type="ECO:0000313" key="2">
    <source>
        <dbReference type="Proteomes" id="UP000589626"/>
    </source>
</evidence>
<dbReference type="EMBL" id="JACHWR010000001">
    <property type="protein sequence ID" value="MBB3041147.1"/>
    <property type="molecule type" value="Genomic_DNA"/>
</dbReference>
<name>A0A7W4YZN9_9ACTN</name>
<dbReference type="RefSeq" id="WP_183591078.1">
    <property type="nucleotide sequence ID" value="NZ_JACHWR010000001.1"/>
</dbReference>
<gene>
    <name evidence="1" type="ORF">FHU40_000948</name>
</gene>
<comment type="caution">
    <text evidence="1">The sequence shown here is derived from an EMBL/GenBank/DDBJ whole genome shotgun (WGS) entry which is preliminary data.</text>
</comment>
<sequence length="92" mass="10192">MTSVLDRQVANGQLPAWARIWAWTLANANTHGHAPAYPGQIRRDLDITTRDVSRAIRLARERRVIDRCSTAACLVLPGHALAPCEANHREGL</sequence>
<reference evidence="1 2" key="1">
    <citation type="submission" date="2020-08" db="EMBL/GenBank/DDBJ databases">
        <title>Sequencing the genomes of 1000 actinobacteria strains.</title>
        <authorList>
            <person name="Klenk H.-P."/>
        </authorList>
    </citation>
    <scope>NUCLEOTIDE SEQUENCE [LARGE SCALE GENOMIC DNA]</scope>
    <source>
        <strain evidence="1 2">DSM 105498</strain>
    </source>
</reference>